<organism evidence="3 4">
    <name type="scientific">Cylindrotheca closterium</name>
    <dbReference type="NCBI Taxonomy" id="2856"/>
    <lineage>
        <taxon>Eukaryota</taxon>
        <taxon>Sar</taxon>
        <taxon>Stramenopiles</taxon>
        <taxon>Ochrophyta</taxon>
        <taxon>Bacillariophyta</taxon>
        <taxon>Bacillariophyceae</taxon>
        <taxon>Bacillariophycidae</taxon>
        <taxon>Bacillariales</taxon>
        <taxon>Bacillariaceae</taxon>
        <taxon>Cylindrotheca</taxon>
    </lineage>
</organism>
<keyword evidence="4" id="KW-1185">Reference proteome</keyword>
<reference evidence="3" key="1">
    <citation type="submission" date="2023-08" db="EMBL/GenBank/DDBJ databases">
        <authorList>
            <person name="Audoor S."/>
            <person name="Bilcke G."/>
        </authorList>
    </citation>
    <scope>NUCLEOTIDE SEQUENCE</scope>
</reference>
<gene>
    <name evidence="3" type="ORF">CYCCA115_LOCUS4386</name>
</gene>
<protein>
    <submittedName>
        <fullName evidence="3">Uncharacterized protein</fullName>
    </submittedName>
</protein>
<evidence type="ECO:0000313" key="4">
    <source>
        <dbReference type="Proteomes" id="UP001295423"/>
    </source>
</evidence>
<dbReference type="AlphaFoldDB" id="A0AAD2CSQ1"/>
<dbReference type="EMBL" id="CAKOGP040000446">
    <property type="protein sequence ID" value="CAJ1935048.1"/>
    <property type="molecule type" value="Genomic_DNA"/>
</dbReference>
<dbReference type="Proteomes" id="UP001295423">
    <property type="component" value="Unassembled WGS sequence"/>
</dbReference>
<accession>A0AAD2CSQ1</accession>
<proteinExistence type="predicted"/>
<keyword evidence="2" id="KW-1133">Transmembrane helix</keyword>
<evidence type="ECO:0000256" key="2">
    <source>
        <dbReference type="SAM" id="Phobius"/>
    </source>
</evidence>
<name>A0AAD2CSQ1_9STRA</name>
<keyword evidence="2" id="KW-0472">Membrane</keyword>
<feature type="region of interest" description="Disordered" evidence="1">
    <location>
        <begin position="374"/>
        <end position="401"/>
    </location>
</feature>
<evidence type="ECO:0000313" key="3">
    <source>
        <dbReference type="EMBL" id="CAJ1935048.1"/>
    </source>
</evidence>
<sequence>MTMTTKKTTNPKRFRIGFEIIFLFISSLFLVLLFLQKQYFFKAAFPPPIPTSKQNDPSILLHSRSNISTTRRQYIDVESKSVIAHDIQAIWHDPSMKAICIQFTMGNARCPHAEFIGRLSGPSLVMLEWKEYNRVDGDNTILHCGSYSNALLSPSSSLESKNNHDDDDHNHDGTQYFVEILILYCQHFGVGSKLYQKSQQSINATSTPQTDNEWLTFAFQNMCVEKPEANRITPVGSSIRISSSKQATVIGNRDTVGGRWIHDQAATMRPLVTRYQPQGCRRSNTNITFTNAARTTEEKPQCQVATNTARFGDYKFEWSHNGQEEESSMKKNIENLQWDIGLTRQQVCGDGLSTGDQKRDCILRLGKILQNSTLLASPPTPPSHDESVQKSGSFFQTPPPLQQRPSKVVCVVGYSHSYHMIYAMHQLNLGHHFVWAQANYPNDIDFHFVRRHVQEHKCNRFLIGVGQWPASHWGNQNNWPEGKPVPFGVYRNEIFRVLDMFHNHFSKIKVYMRSIHHNPIMEDSGKCLAGDWRTPTVMTAYSEIIREQVHNLNERILQEAAPTTTDKKQYQKDPQIQFLDTRFITYPMWDSSYDWYHLSDQVAKVEAQYIAATILDSKSKQYLLGPSSED</sequence>
<feature type="transmembrane region" description="Helical" evidence="2">
    <location>
        <begin position="16"/>
        <end position="35"/>
    </location>
</feature>
<evidence type="ECO:0000256" key="1">
    <source>
        <dbReference type="SAM" id="MobiDB-lite"/>
    </source>
</evidence>
<keyword evidence="2" id="KW-0812">Transmembrane</keyword>
<comment type="caution">
    <text evidence="3">The sequence shown here is derived from an EMBL/GenBank/DDBJ whole genome shotgun (WGS) entry which is preliminary data.</text>
</comment>